<name>A0ACB6ZC02_THEGA</name>
<dbReference type="Proteomes" id="UP000886501">
    <property type="component" value="Unassembled WGS sequence"/>
</dbReference>
<accession>A0ACB6ZC02</accession>
<reference evidence="1" key="2">
    <citation type="journal article" date="2020" name="Nat. Commun.">
        <title>Large-scale genome sequencing of mycorrhizal fungi provides insights into the early evolution of symbiotic traits.</title>
        <authorList>
            <person name="Miyauchi S."/>
            <person name="Kiss E."/>
            <person name="Kuo A."/>
            <person name="Drula E."/>
            <person name="Kohler A."/>
            <person name="Sanchez-Garcia M."/>
            <person name="Morin E."/>
            <person name="Andreopoulos B."/>
            <person name="Barry K.W."/>
            <person name="Bonito G."/>
            <person name="Buee M."/>
            <person name="Carver A."/>
            <person name="Chen C."/>
            <person name="Cichocki N."/>
            <person name="Clum A."/>
            <person name="Culley D."/>
            <person name="Crous P.W."/>
            <person name="Fauchery L."/>
            <person name="Girlanda M."/>
            <person name="Hayes R.D."/>
            <person name="Keri Z."/>
            <person name="LaButti K."/>
            <person name="Lipzen A."/>
            <person name="Lombard V."/>
            <person name="Magnuson J."/>
            <person name="Maillard F."/>
            <person name="Murat C."/>
            <person name="Nolan M."/>
            <person name="Ohm R.A."/>
            <person name="Pangilinan J."/>
            <person name="Pereira M.F."/>
            <person name="Perotto S."/>
            <person name="Peter M."/>
            <person name="Pfister S."/>
            <person name="Riley R."/>
            <person name="Sitrit Y."/>
            <person name="Stielow J.B."/>
            <person name="Szollosi G."/>
            <person name="Zifcakova L."/>
            <person name="Stursova M."/>
            <person name="Spatafora J.W."/>
            <person name="Tedersoo L."/>
            <person name="Vaario L.M."/>
            <person name="Yamada A."/>
            <person name="Yan M."/>
            <person name="Wang P."/>
            <person name="Xu J."/>
            <person name="Bruns T."/>
            <person name="Baldrian P."/>
            <person name="Vilgalys R."/>
            <person name="Dunand C."/>
            <person name="Henrissat B."/>
            <person name="Grigoriev I.V."/>
            <person name="Hibbett D."/>
            <person name="Nagy L.G."/>
            <person name="Martin F.M."/>
        </authorList>
    </citation>
    <scope>NUCLEOTIDE SEQUENCE</scope>
    <source>
        <strain evidence="1">P2</strain>
    </source>
</reference>
<keyword evidence="2" id="KW-1185">Reference proteome</keyword>
<reference evidence="1" key="1">
    <citation type="submission" date="2019-10" db="EMBL/GenBank/DDBJ databases">
        <authorList>
            <consortium name="DOE Joint Genome Institute"/>
            <person name="Kuo A."/>
            <person name="Miyauchi S."/>
            <person name="Kiss E."/>
            <person name="Drula E."/>
            <person name="Kohler A."/>
            <person name="Sanchez-Garcia M."/>
            <person name="Andreopoulos B."/>
            <person name="Barry K.W."/>
            <person name="Bonito G."/>
            <person name="Buee M."/>
            <person name="Carver A."/>
            <person name="Chen C."/>
            <person name="Cichocki N."/>
            <person name="Clum A."/>
            <person name="Culley D."/>
            <person name="Crous P.W."/>
            <person name="Fauchery L."/>
            <person name="Girlanda M."/>
            <person name="Hayes R."/>
            <person name="Keri Z."/>
            <person name="Labutti K."/>
            <person name="Lipzen A."/>
            <person name="Lombard V."/>
            <person name="Magnuson J."/>
            <person name="Maillard F."/>
            <person name="Morin E."/>
            <person name="Murat C."/>
            <person name="Nolan M."/>
            <person name="Ohm R."/>
            <person name="Pangilinan J."/>
            <person name="Pereira M."/>
            <person name="Perotto S."/>
            <person name="Peter M."/>
            <person name="Riley R."/>
            <person name="Sitrit Y."/>
            <person name="Stielow B."/>
            <person name="Szollosi G."/>
            <person name="Zifcakova L."/>
            <person name="Stursova M."/>
            <person name="Spatafora J.W."/>
            <person name="Tedersoo L."/>
            <person name="Vaario L.-M."/>
            <person name="Yamada A."/>
            <person name="Yan M."/>
            <person name="Wang P."/>
            <person name="Xu J."/>
            <person name="Bruns T."/>
            <person name="Baldrian P."/>
            <person name="Vilgalys R."/>
            <person name="Henrissat B."/>
            <person name="Grigoriev I.V."/>
            <person name="Hibbett D."/>
            <person name="Nagy L.G."/>
            <person name="Martin F.M."/>
        </authorList>
    </citation>
    <scope>NUCLEOTIDE SEQUENCE</scope>
    <source>
        <strain evidence="1">P2</strain>
    </source>
</reference>
<sequence>MSGNSKALSRADAKETFNPADNFRGQPRPEHHLHRDSEPLPGSNSTAYGQDQHRHAGVWENRRDIGVTGIHQGTPEFQDSSFSRNAFSSERPLNIQSTDQGGVAVDGRGDLLEGHANVTDKLIGKLQKVTRKYMNKPELHEKGELRESGGKLAVVGEARVPCNEAQL</sequence>
<comment type="caution">
    <text evidence="1">The sequence shown here is derived from an EMBL/GenBank/DDBJ whole genome shotgun (WGS) entry which is preliminary data.</text>
</comment>
<evidence type="ECO:0000313" key="2">
    <source>
        <dbReference type="Proteomes" id="UP000886501"/>
    </source>
</evidence>
<gene>
    <name evidence="1" type="ORF">BDM02DRAFT_3129866</name>
</gene>
<organism evidence="1 2">
    <name type="scientific">Thelephora ganbajun</name>
    <name type="common">Ganba fungus</name>
    <dbReference type="NCBI Taxonomy" id="370292"/>
    <lineage>
        <taxon>Eukaryota</taxon>
        <taxon>Fungi</taxon>
        <taxon>Dikarya</taxon>
        <taxon>Basidiomycota</taxon>
        <taxon>Agaricomycotina</taxon>
        <taxon>Agaricomycetes</taxon>
        <taxon>Thelephorales</taxon>
        <taxon>Thelephoraceae</taxon>
        <taxon>Thelephora</taxon>
    </lineage>
</organism>
<proteinExistence type="predicted"/>
<protein>
    <submittedName>
        <fullName evidence="1">Uncharacterized protein</fullName>
    </submittedName>
</protein>
<evidence type="ECO:0000313" key="1">
    <source>
        <dbReference type="EMBL" id="KAF9647215.1"/>
    </source>
</evidence>
<dbReference type="EMBL" id="MU118038">
    <property type="protein sequence ID" value="KAF9647215.1"/>
    <property type="molecule type" value="Genomic_DNA"/>
</dbReference>